<sequence length="353" mass="38529">MQVIVLGSGAAYPSVHRGASAYVVRGPDALCWLFDCGEGTQTQLQRCGLAPGRIKKVFISHLHGDHVFGLPGLLCTRSMQNPSVEPTDSQIDKHPLFMEIFGPRGLRRLLRTVLELSRTQLSFGFVVHELEPQVQQYTEAAWPEWQPPEEAQGLQHPQERPGRQVLPEADGSYILVSGGSLEVRAVSLRHRAPSFGFVLAEEERPGRLNSQRLQDLGVPAGPLYGQIKAGQSITLPNGQLLEPSEVLGPPIPGCKLCIFGDCIGPLDSAAAHLCQDADLLVHEATLEDGLEAKARANGHSTPRGAATFAAECHARRLLLTHFSQRYKPLEAGQDGARKVRAYETALRSTVLRR</sequence>
<keyword evidence="10" id="KW-1185">Reference proteome</keyword>
<evidence type="ECO:0000256" key="1">
    <source>
        <dbReference type="ARBA" id="ARBA00001947"/>
    </source>
</evidence>
<protein>
    <submittedName>
        <fullName evidence="9">ElaC ribonuclease Z 1</fullName>
    </submittedName>
</protein>
<keyword evidence="6" id="KW-0255">Endonuclease</keyword>
<evidence type="ECO:0000256" key="5">
    <source>
        <dbReference type="ARBA" id="ARBA00022723"/>
    </source>
</evidence>
<dbReference type="OMA" id="GTQRQMM"/>
<name>A0A8C4PYR9_EPTBU</name>
<reference evidence="9" key="2">
    <citation type="submission" date="2025-09" db="UniProtKB">
        <authorList>
            <consortium name="Ensembl"/>
        </authorList>
    </citation>
    <scope>IDENTIFICATION</scope>
</reference>
<dbReference type="InterPro" id="IPR036866">
    <property type="entry name" value="RibonucZ/Hydroxyglut_hydro"/>
</dbReference>
<keyword evidence="5" id="KW-0479">Metal-binding</keyword>
<evidence type="ECO:0000256" key="6">
    <source>
        <dbReference type="ARBA" id="ARBA00022759"/>
    </source>
</evidence>
<organism evidence="9 10">
    <name type="scientific">Eptatretus burgeri</name>
    <name type="common">Inshore hagfish</name>
    <dbReference type="NCBI Taxonomy" id="7764"/>
    <lineage>
        <taxon>Eukaryota</taxon>
        <taxon>Metazoa</taxon>
        <taxon>Chordata</taxon>
        <taxon>Craniata</taxon>
        <taxon>Vertebrata</taxon>
        <taxon>Cyclostomata</taxon>
        <taxon>Myxini</taxon>
        <taxon>Myxiniformes</taxon>
        <taxon>Myxinidae</taxon>
        <taxon>Eptatretinae</taxon>
        <taxon>Eptatretus</taxon>
    </lineage>
</organism>
<evidence type="ECO:0000313" key="9">
    <source>
        <dbReference type="Ensembl" id="ENSEBUP00000005558.1"/>
    </source>
</evidence>
<dbReference type="AlphaFoldDB" id="A0A8C4PYR9"/>
<evidence type="ECO:0000256" key="2">
    <source>
        <dbReference type="ARBA" id="ARBA00011738"/>
    </source>
</evidence>
<comment type="cofactor">
    <cofactor evidence="1">
        <name>Zn(2+)</name>
        <dbReference type="ChEBI" id="CHEBI:29105"/>
    </cofactor>
</comment>
<dbReference type="GO" id="GO:0046872">
    <property type="term" value="F:metal ion binding"/>
    <property type="evidence" value="ECO:0007669"/>
    <property type="project" value="UniProtKB-KW"/>
</dbReference>
<dbReference type="PANTHER" id="PTHR46018">
    <property type="entry name" value="ZINC PHOSPHODIESTERASE ELAC PROTEIN 1"/>
    <property type="match status" value="1"/>
</dbReference>
<keyword evidence="7" id="KW-0378">Hydrolase</keyword>
<dbReference type="SUPFAM" id="SSF56281">
    <property type="entry name" value="Metallo-hydrolase/oxidoreductase"/>
    <property type="match status" value="1"/>
</dbReference>
<dbReference type="GO" id="GO:0042781">
    <property type="term" value="F:3'-tRNA processing endoribonuclease activity"/>
    <property type="evidence" value="ECO:0007669"/>
    <property type="project" value="TreeGrafter"/>
</dbReference>
<dbReference type="HAMAP" id="MF_01818">
    <property type="entry name" value="RNase_Z_BN"/>
    <property type="match status" value="1"/>
</dbReference>
<dbReference type="PANTHER" id="PTHR46018:SF2">
    <property type="entry name" value="ZINC PHOSPHODIESTERASE ELAC PROTEIN 1"/>
    <property type="match status" value="1"/>
</dbReference>
<dbReference type="Pfam" id="PF23023">
    <property type="entry name" value="Anti-Pycsar_Apyc1"/>
    <property type="match status" value="1"/>
</dbReference>
<evidence type="ECO:0000256" key="8">
    <source>
        <dbReference type="ARBA" id="ARBA00022833"/>
    </source>
</evidence>
<evidence type="ECO:0000256" key="3">
    <source>
        <dbReference type="ARBA" id="ARBA00022694"/>
    </source>
</evidence>
<dbReference type="GeneTree" id="ENSGT00730000111224"/>
<proteinExistence type="inferred from homology"/>
<dbReference type="InterPro" id="IPR013471">
    <property type="entry name" value="RNase_Z/BN"/>
</dbReference>
<keyword evidence="4" id="KW-0540">Nuclease</keyword>
<evidence type="ECO:0000313" key="10">
    <source>
        <dbReference type="Proteomes" id="UP000694388"/>
    </source>
</evidence>
<dbReference type="CDD" id="cd07717">
    <property type="entry name" value="RNaseZ_ZiPD-like_MBL-fold"/>
    <property type="match status" value="1"/>
</dbReference>
<reference evidence="9" key="1">
    <citation type="submission" date="2025-08" db="UniProtKB">
        <authorList>
            <consortium name="Ensembl"/>
        </authorList>
    </citation>
    <scope>IDENTIFICATION</scope>
</reference>
<comment type="subunit">
    <text evidence="2">Homodimer.</text>
</comment>
<evidence type="ECO:0000256" key="7">
    <source>
        <dbReference type="ARBA" id="ARBA00022801"/>
    </source>
</evidence>
<dbReference type="GO" id="GO:0005634">
    <property type="term" value="C:nucleus"/>
    <property type="evidence" value="ECO:0007669"/>
    <property type="project" value="TreeGrafter"/>
</dbReference>
<dbReference type="Gene3D" id="3.60.15.10">
    <property type="entry name" value="Ribonuclease Z/Hydroxyacylglutathione hydrolase-like"/>
    <property type="match status" value="1"/>
</dbReference>
<keyword evidence="3" id="KW-0819">tRNA processing</keyword>
<keyword evidence="8" id="KW-0862">Zinc</keyword>
<evidence type="ECO:0000256" key="4">
    <source>
        <dbReference type="ARBA" id="ARBA00022722"/>
    </source>
</evidence>
<dbReference type="Proteomes" id="UP000694388">
    <property type="component" value="Unplaced"/>
</dbReference>
<dbReference type="Ensembl" id="ENSEBUT00000005998.1">
    <property type="protein sequence ID" value="ENSEBUP00000005558.1"/>
    <property type="gene ID" value="ENSEBUG00000003774.1"/>
</dbReference>
<accession>A0A8C4PYR9</accession>